<dbReference type="Proteomes" id="UP000294847">
    <property type="component" value="Chromosome 3"/>
</dbReference>
<feature type="region of interest" description="Disordered" evidence="1">
    <location>
        <begin position="1"/>
        <end position="24"/>
    </location>
</feature>
<feature type="compositionally biased region" description="Polar residues" evidence="1">
    <location>
        <begin position="1"/>
        <end position="10"/>
    </location>
</feature>
<name>A0A4P7N9M5_PYROR</name>
<gene>
    <name evidence="2" type="ORF">PoMZ_02960</name>
</gene>
<evidence type="ECO:0000256" key="1">
    <source>
        <dbReference type="SAM" id="MobiDB-lite"/>
    </source>
</evidence>
<evidence type="ECO:0000313" key="2">
    <source>
        <dbReference type="EMBL" id="QBZ58021.1"/>
    </source>
</evidence>
<reference evidence="2 3" key="1">
    <citation type="journal article" date="2019" name="Mol. Biol. Evol.">
        <title>Blast fungal genomes show frequent chromosomal changes, gene gains and losses, and effector gene turnover.</title>
        <authorList>
            <person name="Gomez Luciano L.B."/>
            <person name="Jason Tsai I."/>
            <person name="Chuma I."/>
            <person name="Tosa Y."/>
            <person name="Chen Y.H."/>
            <person name="Li J.Y."/>
            <person name="Li M.Y."/>
            <person name="Jade Lu M.Y."/>
            <person name="Nakayashiki H."/>
            <person name="Li W.H."/>
        </authorList>
    </citation>
    <scope>NUCLEOTIDE SEQUENCE [LARGE SCALE GENOMIC DNA]</scope>
    <source>
        <strain evidence="2">MZ5-1-6</strain>
    </source>
</reference>
<protein>
    <submittedName>
        <fullName evidence="2">Uncharacterized protein</fullName>
    </submittedName>
</protein>
<evidence type="ECO:0000313" key="3">
    <source>
        <dbReference type="Proteomes" id="UP000294847"/>
    </source>
</evidence>
<organism evidence="2 3">
    <name type="scientific">Pyricularia oryzae</name>
    <name type="common">Rice blast fungus</name>
    <name type="synonym">Magnaporthe oryzae</name>
    <dbReference type="NCBI Taxonomy" id="318829"/>
    <lineage>
        <taxon>Eukaryota</taxon>
        <taxon>Fungi</taxon>
        <taxon>Dikarya</taxon>
        <taxon>Ascomycota</taxon>
        <taxon>Pezizomycotina</taxon>
        <taxon>Sordariomycetes</taxon>
        <taxon>Sordariomycetidae</taxon>
        <taxon>Magnaporthales</taxon>
        <taxon>Pyriculariaceae</taxon>
        <taxon>Pyricularia</taxon>
    </lineage>
</organism>
<proteinExistence type="predicted"/>
<dbReference type="EMBL" id="CP034206">
    <property type="protein sequence ID" value="QBZ58021.1"/>
    <property type="molecule type" value="Genomic_DNA"/>
</dbReference>
<dbReference type="AlphaFoldDB" id="A0A4P7N9M5"/>
<sequence>MAADSNSSSPRVLPKPLPSNRMGPPLVPNTSTFILLLGLYTWPSGALKGDSDRGIELPRAASLFCTGLCWERRFKRPSFTIMVKSSLSQPTRFSAPCGSSIASGEKPKKLPSSWASRSLMLAEMASKASIHADSFEGGNEVVLRICKIFLTPANWVWNLAIPDSAIL</sequence>
<accession>A0A4P7N9M5</accession>